<dbReference type="SUPFAM" id="SSF48179">
    <property type="entry name" value="6-phosphogluconate dehydrogenase C-terminal domain-like"/>
    <property type="match status" value="1"/>
</dbReference>
<dbReference type="InterPro" id="IPR036291">
    <property type="entry name" value="NAD(P)-bd_dom_sf"/>
</dbReference>
<accession>A0A6N3ACS3</accession>
<dbReference type="PANTHER" id="PTHR38015">
    <property type="entry name" value="BLR6086 PROTEIN"/>
    <property type="match status" value="1"/>
</dbReference>
<dbReference type="Pfam" id="PF13450">
    <property type="entry name" value="NAD_binding_8"/>
    <property type="match status" value="1"/>
</dbReference>
<dbReference type="InterPro" id="IPR003421">
    <property type="entry name" value="Opine_DH"/>
</dbReference>
<reference evidence="2" key="1">
    <citation type="submission" date="2019-11" db="EMBL/GenBank/DDBJ databases">
        <authorList>
            <person name="Feng L."/>
        </authorList>
    </citation>
    <scope>NUCLEOTIDE SEQUENCE</scope>
    <source>
        <strain evidence="2">IbartlettiiLFYP30</strain>
    </source>
</reference>
<dbReference type="SUPFAM" id="SSF51735">
    <property type="entry name" value="NAD(P)-binding Rossmann-fold domains"/>
    <property type="match status" value="1"/>
</dbReference>
<keyword evidence="2" id="KW-0560">Oxidoreductase</keyword>
<evidence type="ECO:0000313" key="2">
    <source>
        <dbReference type="EMBL" id="VYT86012.1"/>
    </source>
</evidence>
<dbReference type="PROSITE" id="PS51257">
    <property type="entry name" value="PROKAR_LIPOPROTEIN"/>
    <property type="match status" value="1"/>
</dbReference>
<name>A0A6N3ACS3_9FIRM</name>
<dbReference type="InterPro" id="IPR051729">
    <property type="entry name" value="Opine/Lysopine_DH"/>
</dbReference>
<dbReference type="PANTHER" id="PTHR38015:SF1">
    <property type="entry name" value="OPINE DEHYDROGENASE DOMAIN-CONTAINING PROTEIN"/>
    <property type="match status" value="1"/>
</dbReference>
<dbReference type="GO" id="GO:0047129">
    <property type="term" value="F:opine dehydrogenase activity"/>
    <property type="evidence" value="ECO:0007669"/>
    <property type="project" value="UniProtKB-EC"/>
</dbReference>
<dbReference type="Gene3D" id="3.40.50.720">
    <property type="entry name" value="NAD(P)-binding Rossmann-like Domain"/>
    <property type="match status" value="1"/>
</dbReference>
<dbReference type="EC" id="1.5.1.28" evidence="2"/>
<sequence length="365" mass="40258">MKVAIVGAGNGGLTACADLKERGFEVSLFESDKFCKDLDFIKKEGGLYLCEGEIGSSEDEKGKFIEIDLISDDINEVIKGAEVVMVVAPGVAIEYFARILAPVVNEDQIILINCAACMAPVRFINEAKEMGINKRFKIAETNTLTYGTRAIVESAKIELYLRAKKVYLAAYPCSDNEEVFEVCKKLYDCFVLAKNILQVNLENGNPEVHPGPCLLNAGRIDFSGGEFWLYREGITEHTINVLEAVEKERIALGRALGFEVEGALEARQNRGYFSQDEKTLQEHFNTSEVFTQIKGPTSVTSRYFTEDISTGLVFWSDLGKALGVPTPNIDAIIVLASSLLKTDFYAEGLTLDKLGLDKANLDKVM</sequence>
<dbReference type="EMBL" id="CACRUE010000015">
    <property type="protein sequence ID" value="VYT86012.1"/>
    <property type="molecule type" value="Genomic_DNA"/>
</dbReference>
<proteinExistence type="predicted"/>
<feature type="domain" description="Opine dehydrogenase" evidence="1">
    <location>
        <begin position="193"/>
        <end position="339"/>
    </location>
</feature>
<evidence type="ECO:0000259" key="1">
    <source>
        <dbReference type="Pfam" id="PF02317"/>
    </source>
</evidence>
<dbReference type="Pfam" id="PF02317">
    <property type="entry name" value="Octopine_DH"/>
    <property type="match status" value="1"/>
</dbReference>
<dbReference type="InterPro" id="IPR013328">
    <property type="entry name" value="6PGD_dom2"/>
</dbReference>
<dbReference type="Gene3D" id="1.10.1040.10">
    <property type="entry name" value="N-(1-d-carboxylethyl)-l-norvaline Dehydrogenase, domain 2"/>
    <property type="match status" value="1"/>
</dbReference>
<organism evidence="2">
    <name type="scientific">Intestinibacter bartlettii</name>
    <dbReference type="NCBI Taxonomy" id="261299"/>
    <lineage>
        <taxon>Bacteria</taxon>
        <taxon>Bacillati</taxon>
        <taxon>Bacillota</taxon>
        <taxon>Clostridia</taxon>
        <taxon>Peptostreptococcales</taxon>
        <taxon>Peptostreptococcaceae</taxon>
        <taxon>Intestinibacter</taxon>
    </lineage>
</organism>
<gene>
    <name evidence="2" type="primary">odh</name>
    <name evidence="2" type="ORF">IBLFYP30_01162</name>
</gene>
<protein>
    <submittedName>
        <fullName evidence="2">Opine dehydrogenase</fullName>
        <ecNumber evidence="2">1.5.1.28</ecNumber>
    </submittedName>
</protein>
<dbReference type="InterPro" id="IPR008927">
    <property type="entry name" value="6-PGluconate_DH-like_C_sf"/>
</dbReference>
<dbReference type="AlphaFoldDB" id="A0A6N3ACS3"/>
<dbReference type="RefSeq" id="WP_024038275.1">
    <property type="nucleotide sequence ID" value="NZ_CACRUE010000015.1"/>
</dbReference>